<evidence type="ECO:0000259" key="8">
    <source>
        <dbReference type="Pfam" id="PF14322"/>
    </source>
</evidence>
<feature type="domain" description="RagB/SusD" evidence="7">
    <location>
        <begin position="360"/>
        <end position="473"/>
    </location>
</feature>
<dbReference type="Pfam" id="PF07980">
    <property type="entry name" value="SusD_RagB"/>
    <property type="match status" value="1"/>
</dbReference>
<keyword evidence="3 6" id="KW-0732">Signal</keyword>
<evidence type="ECO:0000256" key="1">
    <source>
        <dbReference type="ARBA" id="ARBA00004442"/>
    </source>
</evidence>
<sequence length="510" mass="55789">MKNRYKIPALLLVMGLLGGSCTTEFLEVRPKGTDLEANYYRNQQEAFNGLVAVYDVVGWQSSGYITKIGALNAASDDHFAGGGGPSDINAFQVISNYTLTPDTGPQGDLWRKGFSGIFRANTILQKLPGVPMDATLKARYTAEAKFLRAYFYFDLVRLFKNVPLFTSPVDAADMYNVLQAPPAEVYKQIEKDLTEALTTLPATVAVATEGGRATQGAAHALLGKVYLQQEKFAPAAQELAQVNGTPGGTNQYGYKLLPNFADLWKVSNKFNSESIFEISFTNTSAGDWGCVACTEGNVLNILTGPRGYRPQKAGAPDYVSGWSFLVVTPDLYNAIKNDPRSRATVANLDSLERNGIATYEKGYMNTGYFLEKTAARQVNRPTGAGAPELNYAQNMYDMRLADTYLLEAEALIRGGGDLTRAAALINAVRDRAYGDKNHHVTATMDNLMTERRLELAGEGHRWLDLVRWGKAASVLGSRGFVAGKHEILPIPLLEMENTKIQQSKEWGGTL</sequence>
<dbReference type="Gene3D" id="1.25.40.390">
    <property type="match status" value="1"/>
</dbReference>
<name>I0K2D5_9BACT</name>
<dbReference type="RefSeq" id="WP_015329388.1">
    <property type="nucleotide sequence ID" value="NC_020054.1"/>
</dbReference>
<dbReference type="InterPro" id="IPR012944">
    <property type="entry name" value="SusD_RagB_dom"/>
</dbReference>
<feature type="chain" id="PRO_5003630915" evidence="6">
    <location>
        <begin position="23"/>
        <end position="510"/>
    </location>
</feature>
<feature type="signal peptide" evidence="6">
    <location>
        <begin position="1"/>
        <end position="22"/>
    </location>
</feature>
<protein>
    <submittedName>
        <fullName evidence="9">RagB/SusD domain protein</fullName>
    </submittedName>
</protein>
<evidence type="ECO:0000313" key="9">
    <source>
        <dbReference type="EMBL" id="CCG98288.1"/>
    </source>
</evidence>
<dbReference type="CDD" id="cd08977">
    <property type="entry name" value="SusD"/>
    <property type="match status" value="1"/>
</dbReference>
<evidence type="ECO:0000313" key="10">
    <source>
        <dbReference type="Proteomes" id="UP000011058"/>
    </source>
</evidence>
<keyword evidence="10" id="KW-1185">Reference proteome</keyword>
<dbReference type="STRING" id="1166018.FAES_0274"/>
<comment type="similarity">
    <text evidence="2">Belongs to the SusD family.</text>
</comment>
<gene>
    <name evidence="9" type="ORF">FAES_0274</name>
</gene>
<dbReference type="PROSITE" id="PS51257">
    <property type="entry name" value="PROKAR_LIPOPROTEIN"/>
    <property type="match status" value="1"/>
</dbReference>
<evidence type="ECO:0000256" key="2">
    <source>
        <dbReference type="ARBA" id="ARBA00006275"/>
    </source>
</evidence>
<dbReference type="InterPro" id="IPR033985">
    <property type="entry name" value="SusD-like_N"/>
</dbReference>
<dbReference type="PATRIC" id="fig|1166018.3.peg.278"/>
<dbReference type="InterPro" id="IPR011990">
    <property type="entry name" value="TPR-like_helical_dom_sf"/>
</dbReference>
<comment type="subcellular location">
    <subcellularLocation>
        <location evidence="1">Cell outer membrane</location>
    </subcellularLocation>
</comment>
<keyword evidence="5" id="KW-0998">Cell outer membrane</keyword>
<dbReference type="HOGENOM" id="CLU_015553_1_3_10"/>
<reference evidence="9 10" key="1">
    <citation type="journal article" date="2012" name="J. Bacteriol.">
        <title>Genome Sequence of Fibrella aestuarina BUZ 2T, a Filamentous Marine Bacterium.</title>
        <authorList>
            <person name="Filippini M."/>
            <person name="Qi W."/>
            <person name="Blom J."/>
            <person name="Goesmann A."/>
            <person name="Smits T.H."/>
            <person name="Bagheri H.C."/>
        </authorList>
    </citation>
    <scope>NUCLEOTIDE SEQUENCE [LARGE SCALE GENOMIC DNA]</scope>
    <source>
        <strain evidence="10">BUZ 2T</strain>
    </source>
</reference>
<dbReference type="GO" id="GO:0009279">
    <property type="term" value="C:cell outer membrane"/>
    <property type="evidence" value="ECO:0007669"/>
    <property type="project" value="UniProtKB-SubCell"/>
</dbReference>
<keyword evidence="4" id="KW-0472">Membrane</keyword>
<dbReference type="SUPFAM" id="SSF48452">
    <property type="entry name" value="TPR-like"/>
    <property type="match status" value="1"/>
</dbReference>
<organism evidence="9 10">
    <name type="scientific">Fibrella aestuarina BUZ 2</name>
    <dbReference type="NCBI Taxonomy" id="1166018"/>
    <lineage>
        <taxon>Bacteria</taxon>
        <taxon>Pseudomonadati</taxon>
        <taxon>Bacteroidota</taxon>
        <taxon>Cytophagia</taxon>
        <taxon>Cytophagales</taxon>
        <taxon>Spirosomataceae</taxon>
        <taxon>Fibrella</taxon>
    </lineage>
</organism>
<accession>I0K2D5</accession>
<proteinExistence type="inferred from homology"/>
<dbReference type="KEGG" id="fae:FAES_0274"/>
<dbReference type="Proteomes" id="UP000011058">
    <property type="component" value="Chromosome"/>
</dbReference>
<dbReference type="EMBL" id="HE796683">
    <property type="protein sequence ID" value="CCG98288.1"/>
    <property type="molecule type" value="Genomic_DNA"/>
</dbReference>
<evidence type="ECO:0000256" key="4">
    <source>
        <dbReference type="ARBA" id="ARBA00023136"/>
    </source>
</evidence>
<dbReference type="OrthoDB" id="636214at2"/>
<evidence type="ECO:0000256" key="3">
    <source>
        <dbReference type="ARBA" id="ARBA00022729"/>
    </source>
</evidence>
<evidence type="ECO:0000256" key="5">
    <source>
        <dbReference type="ARBA" id="ARBA00023237"/>
    </source>
</evidence>
<feature type="domain" description="SusD-like N-terminal" evidence="8">
    <location>
        <begin position="85"/>
        <end position="227"/>
    </location>
</feature>
<evidence type="ECO:0000259" key="7">
    <source>
        <dbReference type="Pfam" id="PF07980"/>
    </source>
</evidence>
<evidence type="ECO:0000256" key="6">
    <source>
        <dbReference type="SAM" id="SignalP"/>
    </source>
</evidence>
<dbReference type="AlphaFoldDB" id="I0K2D5"/>
<dbReference type="eggNOG" id="COG0446">
    <property type="taxonomic scope" value="Bacteria"/>
</dbReference>
<dbReference type="Pfam" id="PF14322">
    <property type="entry name" value="SusD-like_3"/>
    <property type="match status" value="1"/>
</dbReference>